<organism evidence="13">
    <name type="scientific">Auxenochlorella protothecoides</name>
    <name type="common">Green microalga</name>
    <name type="synonym">Chlorella protothecoides</name>
    <dbReference type="NCBI Taxonomy" id="3075"/>
    <lineage>
        <taxon>Eukaryota</taxon>
        <taxon>Viridiplantae</taxon>
        <taxon>Chlorophyta</taxon>
        <taxon>core chlorophytes</taxon>
        <taxon>Trebouxiophyceae</taxon>
        <taxon>Chlorellales</taxon>
        <taxon>Chlorellaceae</taxon>
        <taxon>Auxenochlorella</taxon>
    </lineage>
</organism>
<dbReference type="CDD" id="cd16532">
    <property type="entry name" value="RING-HC_RNFT1-like"/>
    <property type="match status" value="1"/>
</dbReference>
<dbReference type="PANTHER" id="PTHR15860">
    <property type="entry name" value="UNCHARACTERIZED RING FINGER-CONTAINING PROTEIN"/>
    <property type="match status" value="1"/>
</dbReference>
<keyword evidence="8 11" id="KW-0472">Membrane</keyword>
<keyword evidence="4 9" id="KW-0863">Zinc-finger</keyword>
<dbReference type="InterPro" id="IPR017907">
    <property type="entry name" value="Znf_RING_CS"/>
</dbReference>
<evidence type="ECO:0000256" key="11">
    <source>
        <dbReference type="SAM" id="Phobius"/>
    </source>
</evidence>
<evidence type="ECO:0000256" key="8">
    <source>
        <dbReference type="ARBA" id="ARBA00023136"/>
    </source>
</evidence>
<accession>A0A1D2A700</accession>
<feature type="transmembrane region" description="Helical" evidence="11">
    <location>
        <begin position="195"/>
        <end position="221"/>
    </location>
</feature>
<dbReference type="SUPFAM" id="SSF57850">
    <property type="entry name" value="RING/U-box"/>
    <property type="match status" value="1"/>
</dbReference>
<evidence type="ECO:0000259" key="12">
    <source>
        <dbReference type="PROSITE" id="PS50089"/>
    </source>
</evidence>
<dbReference type="GO" id="GO:1904294">
    <property type="term" value="P:positive regulation of ERAD pathway"/>
    <property type="evidence" value="ECO:0007669"/>
    <property type="project" value="InterPro"/>
</dbReference>
<evidence type="ECO:0000256" key="3">
    <source>
        <dbReference type="ARBA" id="ARBA00022723"/>
    </source>
</evidence>
<keyword evidence="2 11" id="KW-0812">Transmembrane</keyword>
<comment type="subcellular location">
    <subcellularLocation>
        <location evidence="1">Membrane</location>
        <topology evidence="1">Multi-pass membrane protein</topology>
    </subcellularLocation>
</comment>
<dbReference type="EMBL" id="GDKF01003668">
    <property type="protein sequence ID" value="JAT74954.1"/>
    <property type="molecule type" value="Transcribed_RNA"/>
</dbReference>
<evidence type="ECO:0000313" key="13">
    <source>
        <dbReference type="EMBL" id="JAT74954.1"/>
    </source>
</evidence>
<reference evidence="13" key="1">
    <citation type="submission" date="2015-08" db="EMBL/GenBank/DDBJ databases">
        <authorList>
            <person name="Babu N.S."/>
            <person name="Beckwith C.J."/>
            <person name="Beseler K.G."/>
            <person name="Brison A."/>
            <person name="Carone J.V."/>
            <person name="Caskin T.P."/>
            <person name="Diamond M."/>
            <person name="Durham M.E."/>
            <person name="Foxe J.M."/>
            <person name="Go M."/>
            <person name="Henderson B.A."/>
            <person name="Jones I.B."/>
            <person name="McGettigan J.A."/>
            <person name="Micheletti S.J."/>
            <person name="Nasrallah M.E."/>
            <person name="Ortiz D."/>
            <person name="Piller C.R."/>
            <person name="Privatt S.R."/>
            <person name="Schneider S.L."/>
            <person name="Sharp S."/>
            <person name="Smith T.C."/>
            <person name="Stanton J.D."/>
            <person name="Ullery H.E."/>
            <person name="Wilson R.J."/>
            <person name="Serrano M.G."/>
            <person name="Buck G."/>
            <person name="Lee V."/>
            <person name="Wang Y."/>
            <person name="Carvalho R."/>
            <person name="Voegtly L."/>
            <person name="Shi R."/>
            <person name="Duckworth R."/>
            <person name="Johnson A."/>
            <person name="Loviza R."/>
            <person name="Walstead R."/>
            <person name="Shah Z."/>
            <person name="Kiflezghi M."/>
            <person name="Wade K."/>
            <person name="Ball S.L."/>
            <person name="Bradley K.W."/>
            <person name="Asai D.J."/>
            <person name="Bowman C.A."/>
            <person name="Russell D.A."/>
            <person name="Pope W.H."/>
            <person name="Jacobs-Sera D."/>
            <person name="Hendrix R.W."/>
            <person name="Hatfull G.F."/>
        </authorList>
    </citation>
    <scope>NUCLEOTIDE SEQUENCE</scope>
</reference>
<feature type="region of interest" description="Disordered" evidence="10">
    <location>
        <begin position="124"/>
        <end position="154"/>
    </location>
</feature>
<dbReference type="GO" id="GO:0061630">
    <property type="term" value="F:ubiquitin protein ligase activity"/>
    <property type="evidence" value="ECO:0007669"/>
    <property type="project" value="InterPro"/>
</dbReference>
<name>A0A1D2A700_AUXPR</name>
<keyword evidence="5" id="KW-0833">Ubl conjugation pathway</keyword>
<proteinExistence type="predicted"/>
<dbReference type="PROSITE" id="PS50089">
    <property type="entry name" value="ZF_RING_2"/>
    <property type="match status" value="1"/>
</dbReference>
<dbReference type="PROSITE" id="PS00518">
    <property type="entry name" value="ZF_RING_1"/>
    <property type="match status" value="1"/>
</dbReference>
<evidence type="ECO:0000256" key="5">
    <source>
        <dbReference type="ARBA" id="ARBA00022786"/>
    </source>
</evidence>
<dbReference type="GO" id="GO:0016020">
    <property type="term" value="C:membrane"/>
    <property type="evidence" value="ECO:0007669"/>
    <property type="project" value="UniProtKB-SubCell"/>
</dbReference>
<evidence type="ECO:0000256" key="4">
    <source>
        <dbReference type="ARBA" id="ARBA00022771"/>
    </source>
</evidence>
<feature type="transmembrane region" description="Helical" evidence="11">
    <location>
        <begin position="274"/>
        <end position="295"/>
    </location>
</feature>
<evidence type="ECO:0000256" key="10">
    <source>
        <dbReference type="SAM" id="MobiDB-lite"/>
    </source>
</evidence>
<dbReference type="InterPro" id="IPR001841">
    <property type="entry name" value="Znf_RING"/>
</dbReference>
<feature type="domain" description="RING-type" evidence="12">
    <location>
        <begin position="396"/>
        <end position="434"/>
    </location>
</feature>
<evidence type="ECO:0000256" key="1">
    <source>
        <dbReference type="ARBA" id="ARBA00004141"/>
    </source>
</evidence>
<keyword evidence="3" id="KW-0479">Metal-binding</keyword>
<dbReference type="InterPro" id="IPR044235">
    <property type="entry name" value="RNFT1/2"/>
</dbReference>
<gene>
    <name evidence="13" type="ORF">g.24718</name>
</gene>
<dbReference type="Pfam" id="PF13639">
    <property type="entry name" value="zf-RING_2"/>
    <property type="match status" value="1"/>
</dbReference>
<feature type="transmembrane region" description="Helical" evidence="11">
    <location>
        <begin position="242"/>
        <end position="262"/>
    </location>
</feature>
<protein>
    <recommendedName>
        <fullName evidence="12">RING-type domain-containing protein</fullName>
    </recommendedName>
</protein>
<keyword evidence="6" id="KW-0862">Zinc</keyword>
<evidence type="ECO:0000256" key="6">
    <source>
        <dbReference type="ARBA" id="ARBA00022833"/>
    </source>
</evidence>
<dbReference type="SMART" id="SM00184">
    <property type="entry name" value="RING"/>
    <property type="match status" value="1"/>
</dbReference>
<dbReference type="AlphaFoldDB" id="A0A1D2A700"/>
<dbReference type="Gene3D" id="3.30.40.10">
    <property type="entry name" value="Zinc/RING finger domain, C3HC4 (zinc finger)"/>
    <property type="match status" value="1"/>
</dbReference>
<feature type="non-terminal residue" evidence="13">
    <location>
        <position position="1"/>
    </location>
</feature>
<sequence length="457" mass="48168">WDITKSCDVYTNDIYSVIGCLAYRPDMASPVGGEQDPVRQVSVLVHRSDGSSQALDPVPASFPSMYLPRPPPAVERGGGTHTLRSLLRRVWQGGEELGSSTRRLEVSFSTGQPRAGHLEAMPSQEGMINQGPGPGPLRDEPLPAGAPSVSALPGALPAPSDDANLADEAEHHRLSTSIGLDLADLGGGVEINAPYLALMLLIFAWRSAAVLALWAGLTALLRRLNRAATAALTDKGAADARALLGRGLAAVLAAAVCAAYLLRPAGRLEAARRGFWATLLLVVAADTCFRILVAAAKLAAIASMVADDPRARRRRSALLTWLEHATLALRTLGPAPLWLTYLGGAGLAAQLPYLAIKAVHARRLGAAALAATRQLGRGDNGVPPSAEEVAEAGSVCPICQEPPTLPVKLPCSHIFCDACVAEWFERERSCPMCRAVTGETRVKSCSDGQTSLMPLLF</sequence>
<evidence type="ECO:0000256" key="7">
    <source>
        <dbReference type="ARBA" id="ARBA00022989"/>
    </source>
</evidence>
<dbReference type="InterPro" id="IPR013083">
    <property type="entry name" value="Znf_RING/FYVE/PHD"/>
</dbReference>
<dbReference type="PANTHER" id="PTHR15860:SF0">
    <property type="entry name" value="LP20373P"/>
    <property type="match status" value="1"/>
</dbReference>
<evidence type="ECO:0000256" key="2">
    <source>
        <dbReference type="ARBA" id="ARBA00022692"/>
    </source>
</evidence>
<dbReference type="GO" id="GO:0008270">
    <property type="term" value="F:zinc ion binding"/>
    <property type="evidence" value="ECO:0007669"/>
    <property type="project" value="UniProtKB-KW"/>
</dbReference>
<keyword evidence="7 11" id="KW-1133">Transmembrane helix</keyword>
<evidence type="ECO:0000256" key="9">
    <source>
        <dbReference type="PROSITE-ProRule" id="PRU00175"/>
    </source>
</evidence>